<dbReference type="PROSITE" id="PS00165">
    <property type="entry name" value="DEHYDRATASE_SER_THR"/>
    <property type="match status" value="1"/>
</dbReference>
<dbReference type="GO" id="GO:0006567">
    <property type="term" value="P:L-threonine catabolic process"/>
    <property type="evidence" value="ECO:0007669"/>
    <property type="project" value="TreeGrafter"/>
</dbReference>
<dbReference type="GO" id="GO:0003941">
    <property type="term" value="F:L-serine ammonia-lyase activity"/>
    <property type="evidence" value="ECO:0007669"/>
    <property type="project" value="TreeGrafter"/>
</dbReference>
<dbReference type="Proteomes" id="UP000315439">
    <property type="component" value="Unassembled WGS sequence"/>
</dbReference>
<sequence>MIEKQYGITLSDILKAHQKISGIAFNTPLKQSFELSAKLNRNIWLKLENMQPTGAFKIRGAANKILSLDEKFRSNGVITTSSGNHGRAVAYLAAKLNIPATVCMTEIVPQEKVEKIKMLGANVIIHGTNQDQASEKALTLAQKEGLTFVPPFDDPHIIAGQGTIGLEIIEENQDIDTLVVQVSGGGLMSGIAIAAKSINPKIKIIGVTSEKGAAIYESIKAGKIVTVDEPVSLADALPGPIPKDNQYTFQICRDLVDEIIPVSDDLIAKAMVHAFKKEKLVLEGGGAASIALLMTIPPEKLGKNVAAICSGDNVNPEKILELTKTVEI</sequence>
<dbReference type="OrthoDB" id="9811476at2"/>
<evidence type="ECO:0000313" key="7">
    <source>
        <dbReference type="Proteomes" id="UP000315439"/>
    </source>
</evidence>
<keyword evidence="3" id="KW-0663">Pyridoxal phosphate</keyword>
<proteinExistence type="inferred from homology"/>
<dbReference type="PANTHER" id="PTHR48078:SF6">
    <property type="entry name" value="L-THREONINE DEHYDRATASE CATABOLIC TDCB"/>
    <property type="match status" value="1"/>
</dbReference>
<dbReference type="InterPro" id="IPR000634">
    <property type="entry name" value="Ser/Thr_deHydtase_PyrdxlP-BS"/>
</dbReference>
<dbReference type="GO" id="GO:0004794">
    <property type="term" value="F:threonine deaminase activity"/>
    <property type="evidence" value="ECO:0007669"/>
    <property type="project" value="TreeGrafter"/>
</dbReference>
<accession>A0A545UEQ0</accession>
<evidence type="ECO:0000259" key="5">
    <source>
        <dbReference type="Pfam" id="PF00291"/>
    </source>
</evidence>
<dbReference type="RefSeq" id="WP_142893576.1">
    <property type="nucleotide sequence ID" value="NZ_ML660163.1"/>
</dbReference>
<dbReference type="EMBL" id="VIKS01000006">
    <property type="protein sequence ID" value="TQV87915.1"/>
    <property type="molecule type" value="Genomic_DNA"/>
</dbReference>
<dbReference type="GO" id="GO:0030170">
    <property type="term" value="F:pyridoxal phosphate binding"/>
    <property type="evidence" value="ECO:0007669"/>
    <property type="project" value="InterPro"/>
</dbReference>
<dbReference type="PANTHER" id="PTHR48078">
    <property type="entry name" value="THREONINE DEHYDRATASE, MITOCHONDRIAL-RELATED"/>
    <property type="match status" value="1"/>
</dbReference>
<comment type="caution">
    <text evidence="6">The sequence shown here is derived from an EMBL/GenBank/DDBJ whole genome shotgun (WGS) entry which is preliminary data.</text>
</comment>
<dbReference type="InterPro" id="IPR036052">
    <property type="entry name" value="TrpB-like_PALP_sf"/>
</dbReference>
<evidence type="ECO:0000256" key="2">
    <source>
        <dbReference type="ARBA" id="ARBA00010869"/>
    </source>
</evidence>
<evidence type="ECO:0000256" key="4">
    <source>
        <dbReference type="ARBA" id="ARBA00023239"/>
    </source>
</evidence>
<reference evidence="6 7" key="1">
    <citation type="submission" date="2019-07" db="EMBL/GenBank/DDBJ databases">
        <title>Draft genome for Aliikangiella sp. M105.</title>
        <authorList>
            <person name="Wang G."/>
        </authorList>
    </citation>
    <scope>NUCLEOTIDE SEQUENCE [LARGE SCALE GENOMIC DNA]</scope>
    <source>
        <strain evidence="6 7">M105</strain>
    </source>
</reference>
<organism evidence="6 7">
    <name type="scientific">Aliikangiella coralliicola</name>
    <dbReference type="NCBI Taxonomy" id="2592383"/>
    <lineage>
        <taxon>Bacteria</taxon>
        <taxon>Pseudomonadati</taxon>
        <taxon>Pseudomonadota</taxon>
        <taxon>Gammaproteobacteria</taxon>
        <taxon>Oceanospirillales</taxon>
        <taxon>Pleioneaceae</taxon>
        <taxon>Aliikangiella</taxon>
    </lineage>
</organism>
<dbReference type="CDD" id="cd01562">
    <property type="entry name" value="Thr-dehyd"/>
    <property type="match status" value="1"/>
</dbReference>
<dbReference type="Pfam" id="PF00291">
    <property type="entry name" value="PALP"/>
    <property type="match status" value="1"/>
</dbReference>
<name>A0A545UEQ0_9GAMM</name>
<comment type="similarity">
    <text evidence="2">Belongs to the serine/threonine dehydratase family.</text>
</comment>
<dbReference type="InterPro" id="IPR001926">
    <property type="entry name" value="TrpB-like_PALP"/>
</dbReference>
<evidence type="ECO:0000313" key="6">
    <source>
        <dbReference type="EMBL" id="TQV87915.1"/>
    </source>
</evidence>
<protein>
    <submittedName>
        <fullName evidence="6">Threonine/serine dehydratase</fullName>
    </submittedName>
</protein>
<keyword evidence="7" id="KW-1185">Reference proteome</keyword>
<gene>
    <name evidence="6" type="ORF">FLL46_11085</name>
</gene>
<dbReference type="GO" id="GO:0009097">
    <property type="term" value="P:isoleucine biosynthetic process"/>
    <property type="evidence" value="ECO:0007669"/>
    <property type="project" value="TreeGrafter"/>
</dbReference>
<evidence type="ECO:0000256" key="3">
    <source>
        <dbReference type="ARBA" id="ARBA00022898"/>
    </source>
</evidence>
<dbReference type="SUPFAM" id="SSF53686">
    <property type="entry name" value="Tryptophan synthase beta subunit-like PLP-dependent enzymes"/>
    <property type="match status" value="1"/>
</dbReference>
<feature type="domain" description="Tryptophan synthase beta chain-like PALP" evidence="5">
    <location>
        <begin position="22"/>
        <end position="310"/>
    </location>
</feature>
<dbReference type="FunFam" id="3.40.50.1100:FF:000005">
    <property type="entry name" value="Threonine dehydratase catabolic"/>
    <property type="match status" value="1"/>
</dbReference>
<dbReference type="GO" id="GO:0006565">
    <property type="term" value="P:L-serine catabolic process"/>
    <property type="evidence" value="ECO:0007669"/>
    <property type="project" value="TreeGrafter"/>
</dbReference>
<evidence type="ECO:0000256" key="1">
    <source>
        <dbReference type="ARBA" id="ARBA00001933"/>
    </source>
</evidence>
<dbReference type="AlphaFoldDB" id="A0A545UEQ0"/>
<dbReference type="Gene3D" id="3.40.50.1100">
    <property type="match status" value="2"/>
</dbReference>
<keyword evidence="4" id="KW-0456">Lyase</keyword>
<dbReference type="InterPro" id="IPR050147">
    <property type="entry name" value="Ser/Thr_Dehydratase"/>
</dbReference>
<comment type="cofactor">
    <cofactor evidence="1">
        <name>pyridoxal 5'-phosphate</name>
        <dbReference type="ChEBI" id="CHEBI:597326"/>
    </cofactor>
</comment>